<organism evidence="1 2">
    <name type="scientific">Phaseolus angularis</name>
    <name type="common">Azuki bean</name>
    <name type="synonym">Vigna angularis</name>
    <dbReference type="NCBI Taxonomy" id="3914"/>
    <lineage>
        <taxon>Eukaryota</taxon>
        <taxon>Viridiplantae</taxon>
        <taxon>Streptophyta</taxon>
        <taxon>Embryophyta</taxon>
        <taxon>Tracheophyta</taxon>
        <taxon>Spermatophyta</taxon>
        <taxon>Magnoliopsida</taxon>
        <taxon>eudicotyledons</taxon>
        <taxon>Gunneridae</taxon>
        <taxon>Pentapetalae</taxon>
        <taxon>rosids</taxon>
        <taxon>fabids</taxon>
        <taxon>Fabales</taxon>
        <taxon>Fabaceae</taxon>
        <taxon>Papilionoideae</taxon>
        <taxon>50 kb inversion clade</taxon>
        <taxon>NPAAA clade</taxon>
        <taxon>indigoferoid/millettioid clade</taxon>
        <taxon>Phaseoleae</taxon>
        <taxon>Vigna</taxon>
    </lineage>
</organism>
<gene>
    <name evidence="1" type="ORF">HKW66_Vig0174850</name>
</gene>
<dbReference type="AlphaFoldDB" id="A0A8T0JPV0"/>
<comment type="caution">
    <text evidence="1">The sequence shown here is derived from an EMBL/GenBank/DDBJ whole genome shotgun (WGS) entry which is preliminary data.</text>
</comment>
<accession>A0A8T0JPV0</accession>
<reference evidence="1 2" key="1">
    <citation type="submission" date="2020-05" db="EMBL/GenBank/DDBJ databases">
        <title>Vigna angularis (adzuki bean) Var. LongXiaoDou No. 4 denovo assembly.</title>
        <authorList>
            <person name="Xiang H."/>
        </authorList>
    </citation>
    <scope>NUCLEOTIDE SEQUENCE [LARGE SCALE GENOMIC DNA]</scope>
    <source>
        <tissue evidence="1">Leaf</tissue>
    </source>
</reference>
<evidence type="ECO:0000313" key="2">
    <source>
        <dbReference type="Proteomes" id="UP000743370"/>
    </source>
</evidence>
<sequence>MTDAPTCEEDSWFLQRVLELLEAAVQCTLRRPWRKTNLDAEAKNSALLHAAPRWCSWTLLLDAPPPHHSTANGSSETEMQRKKK</sequence>
<dbReference type="Proteomes" id="UP000743370">
    <property type="component" value="Unassembled WGS sequence"/>
</dbReference>
<name>A0A8T0JPV0_PHAAN</name>
<proteinExistence type="predicted"/>
<dbReference type="EMBL" id="JABFOF010000010">
    <property type="protein sequence ID" value="KAG2376912.1"/>
    <property type="molecule type" value="Genomic_DNA"/>
</dbReference>
<evidence type="ECO:0000313" key="1">
    <source>
        <dbReference type="EMBL" id="KAG2376912.1"/>
    </source>
</evidence>
<protein>
    <submittedName>
        <fullName evidence="1">Uncharacterized protein</fullName>
    </submittedName>
</protein>